<keyword evidence="5" id="KW-1185">Reference proteome</keyword>
<sequence length="617" mass="65965">MSGPTEKWKWSDGEDFMFFNWEKGFGVYTEGHDCVLSISSHWQPVNCAAQRQYMCQRVRHGNGTTEKVYELMPGAMMWQDAVTDCRTIKGRELANICNQKEQEAFDEVTTEKTWIGLQQKNKLWNWSNGEPFQQWEHTMGGGNCVQLNSDRKWTPKDCSSQSIFLCYGDEHPLNTTGDLTIPVTPETTSPISTTTPTTLLPTATNGQSTTSPATTTNGQSTTSPTTTTNGQSTTSPTTTTNGQSTTSPATTTNGQSTTSPTTTTNGQSTTSPNTTANGQSTTSPTTTTNGESTTSPTTTTNGQSTTSPTTTTNGQSTTSPTTTANGQSTTSPATTTNGQSTTSPTTTANGQSTTSPTTTTNGQSTTSPPTTANGQSTTSPPTTTNGQSTTSPTTTTNGQSTTSPPTTTNGQSTTSPTTTTIGQSTTSPTTTTNGESTTPPTSNSSGQLTSSCPTSPDWNPTSSPSSATSPLHPDYLHYINESKSWINALEFCKSRGSKSNLVHITNQTVQADVTQLLANVELPCGGVWIGLERSIFEWSAPWLWTSGDVDKVVKYSGWHSCFPLNPMNYHCGKMVRVGNRELKWLDASCHQELPFICQDLHQRAHHGSLDSLQTDTM</sequence>
<dbReference type="CDD" id="cd00037">
    <property type="entry name" value="CLECT"/>
    <property type="match status" value="2"/>
</dbReference>
<reference evidence="4" key="1">
    <citation type="submission" date="2025-08" db="UniProtKB">
        <authorList>
            <consortium name="Ensembl"/>
        </authorList>
    </citation>
    <scope>IDENTIFICATION</scope>
</reference>
<organism evidence="4 5">
    <name type="scientific">Oncorhynchus kisutch</name>
    <name type="common">Coho salmon</name>
    <name type="synonym">Salmo kisutch</name>
    <dbReference type="NCBI Taxonomy" id="8019"/>
    <lineage>
        <taxon>Eukaryota</taxon>
        <taxon>Metazoa</taxon>
        <taxon>Chordata</taxon>
        <taxon>Craniata</taxon>
        <taxon>Vertebrata</taxon>
        <taxon>Euteleostomi</taxon>
        <taxon>Actinopterygii</taxon>
        <taxon>Neopterygii</taxon>
        <taxon>Teleostei</taxon>
        <taxon>Protacanthopterygii</taxon>
        <taxon>Salmoniformes</taxon>
        <taxon>Salmonidae</taxon>
        <taxon>Salmoninae</taxon>
        <taxon>Oncorhynchus</taxon>
    </lineage>
</organism>
<dbReference type="InterPro" id="IPR016186">
    <property type="entry name" value="C-type_lectin-like/link_sf"/>
</dbReference>
<dbReference type="PANTHER" id="PTHR45784">
    <property type="entry name" value="C-TYPE LECTIN DOMAIN FAMILY 20 MEMBER A-RELATED"/>
    <property type="match status" value="1"/>
</dbReference>
<feature type="region of interest" description="Disordered" evidence="2">
    <location>
        <begin position="178"/>
        <end position="467"/>
    </location>
</feature>
<evidence type="ECO:0000313" key="5">
    <source>
        <dbReference type="Proteomes" id="UP000694557"/>
    </source>
</evidence>
<dbReference type="GeneTree" id="ENSGT01110000267315"/>
<dbReference type="Ensembl" id="ENSOKIT00005081071.1">
    <property type="protein sequence ID" value="ENSOKIP00005076066.1"/>
    <property type="gene ID" value="ENSOKIG00005032877.1"/>
</dbReference>
<protein>
    <recommendedName>
        <fullName evidence="3">C-type lectin domain-containing protein</fullName>
    </recommendedName>
</protein>
<dbReference type="InterPro" id="IPR001304">
    <property type="entry name" value="C-type_lectin-like"/>
</dbReference>
<feature type="compositionally biased region" description="Polar residues" evidence="2">
    <location>
        <begin position="448"/>
        <end position="459"/>
    </location>
</feature>
<keyword evidence="1" id="KW-1015">Disulfide bond</keyword>
<dbReference type="Gene3D" id="3.10.100.10">
    <property type="entry name" value="Mannose-Binding Protein A, subunit A"/>
    <property type="match status" value="3"/>
</dbReference>
<dbReference type="InterPro" id="IPR018378">
    <property type="entry name" value="C-type_lectin_CS"/>
</dbReference>
<feature type="domain" description="C-type lectin" evidence="3">
    <location>
        <begin position="64"/>
        <end position="167"/>
    </location>
</feature>
<dbReference type="InterPro" id="IPR016187">
    <property type="entry name" value="CTDL_fold"/>
</dbReference>
<feature type="domain" description="C-type lectin" evidence="3">
    <location>
        <begin position="7"/>
        <end position="56"/>
    </location>
</feature>
<dbReference type="SUPFAM" id="SSF56436">
    <property type="entry name" value="C-type lectin-like"/>
    <property type="match status" value="3"/>
</dbReference>
<dbReference type="AlphaFoldDB" id="A0A8C7IVB6"/>
<evidence type="ECO:0000259" key="3">
    <source>
        <dbReference type="PROSITE" id="PS50041"/>
    </source>
</evidence>
<name>A0A8C7IVB6_ONCKI</name>
<dbReference type="Pfam" id="PF00059">
    <property type="entry name" value="Lectin_C"/>
    <property type="match status" value="2"/>
</dbReference>
<evidence type="ECO:0000256" key="2">
    <source>
        <dbReference type="SAM" id="MobiDB-lite"/>
    </source>
</evidence>
<evidence type="ECO:0000313" key="4">
    <source>
        <dbReference type="Ensembl" id="ENSOKIP00005076066.1"/>
    </source>
</evidence>
<dbReference type="PROSITE" id="PS50041">
    <property type="entry name" value="C_TYPE_LECTIN_2"/>
    <property type="match status" value="3"/>
</dbReference>
<evidence type="ECO:0000256" key="1">
    <source>
        <dbReference type="ARBA" id="ARBA00023157"/>
    </source>
</evidence>
<accession>A0A8C7IVB6</accession>
<dbReference type="PROSITE" id="PS00615">
    <property type="entry name" value="C_TYPE_LECTIN_1"/>
    <property type="match status" value="1"/>
</dbReference>
<proteinExistence type="predicted"/>
<feature type="compositionally biased region" description="Low complexity" evidence="2">
    <location>
        <begin position="180"/>
        <end position="447"/>
    </location>
</feature>
<dbReference type="PANTHER" id="PTHR45784:SF5">
    <property type="entry name" value="C-TYPE LECTIN DOMAIN FAMILY 20 MEMBER A-RELATED"/>
    <property type="match status" value="1"/>
</dbReference>
<dbReference type="Proteomes" id="UP000694557">
    <property type="component" value="Unassembled WGS sequence"/>
</dbReference>
<feature type="domain" description="C-type lectin" evidence="3">
    <location>
        <begin position="472"/>
        <end position="598"/>
    </location>
</feature>
<dbReference type="SMART" id="SM00034">
    <property type="entry name" value="CLECT"/>
    <property type="match status" value="2"/>
</dbReference>
<reference evidence="4" key="2">
    <citation type="submission" date="2025-09" db="UniProtKB">
        <authorList>
            <consortium name="Ensembl"/>
        </authorList>
    </citation>
    <scope>IDENTIFICATION</scope>
</reference>